<dbReference type="Pfam" id="PF01876">
    <property type="entry name" value="RNase_P_p30"/>
    <property type="match status" value="1"/>
</dbReference>
<accession>A0ABQ7HY13</accession>
<keyword evidence="3" id="KW-0819">tRNA processing</keyword>
<dbReference type="Gene3D" id="3.20.20.140">
    <property type="entry name" value="Metal-dependent hydrolases"/>
    <property type="match status" value="1"/>
</dbReference>
<evidence type="ECO:0000313" key="5">
    <source>
        <dbReference type="Proteomes" id="UP001516464"/>
    </source>
</evidence>
<comment type="similarity">
    <text evidence="2">Belongs to the eukaryotic/archaeal RNase P protein component 3 family.</text>
</comment>
<dbReference type="PANTHER" id="PTHR13031:SF0">
    <property type="entry name" value="RIBONUCLEASE P PROTEIN SUBUNIT P30"/>
    <property type="match status" value="1"/>
</dbReference>
<evidence type="ECO:0000256" key="1">
    <source>
        <dbReference type="ARBA" id="ARBA00004123"/>
    </source>
</evidence>
<gene>
    <name evidence="4" type="primary">drpp30</name>
    <name evidence="4" type="ORF">TCON_1717</name>
</gene>
<name>A0ABQ7HY13_9MICR</name>
<dbReference type="SUPFAM" id="SSF89550">
    <property type="entry name" value="PHP domain-like"/>
    <property type="match status" value="1"/>
</dbReference>
<dbReference type="PANTHER" id="PTHR13031">
    <property type="entry name" value="RIBONUCLEASE P SUBUNIT P30"/>
    <property type="match status" value="1"/>
</dbReference>
<comment type="subcellular location">
    <subcellularLocation>
        <location evidence="1">Nucleus</location>
    </subcellularLocation>
</comment>
<dbReference type="Proteomes" id="UP001516464">
    <property type="component" value="Unassembled WGS sequence"/>
</dbReference>
<evidence type="ECO:0000313" key="4">
    <source>
        <dbReference type="EMBL" id="KAF7683069.1"/>
    </source>
</evidence>
<dbReference type="InterPro" id="IPR002738">
    <property type="entry name" value="RNase_P_p30"/>
</dbReference>
<keyword evidence="5" id="KW-1185">Reference proteome</keyword>
<dbReference type="InterPro" id="IPR016195">
    <property type="entry name" value="Pol/histidinol_Pase-like"/>
</dbReference>
<comment type="caution">
    <text evidence="4">The sequence shown here is derived from an EMBL/GenBank/DDBJ whole genome shotgun (WGS) entry which is preliminary data.</text>
</comment>
<protein>
    <submittedName>
        <fullName evidence="4">Ribonuclease P protein subunit drpp30</fullName>
    </submittedName>
</protein>
<proteinExistence type="inferred from homology"/>
<reference evidence="4 5" key="1">
    <citation type="submission" date="2019-01" db="EMBL/GenBank/DDBJ databases">
        <title>Genomes sequencing and comparative genomics of infectious freshwater microsporidia, Cucumispora dikerogammari and Thelohania contejeani.</title>
        <authorList>
            <person name="Cormier A."/>
            <person name="Giraud I."/>
            <person name="Wattier R."/>
            <person name="Teixeira M."/>
            <person name="Grandjean F."/>
            <person name="Rigaud T."/>
            <person name="Cordaux R."/>
        </authorList>
    </citation>
    <scope>NUCLEOTIDE SEQUENCE [LARGE SCALE GENOMIC DNA]</scope>
    <source>
        <strain evidence="4">T1</strain>
        <tissue evidence="4">Spores</tissue>
    </source>
</reference>
<organism evidence="4 5">
    <name type="scientific">Astathelohania contejeani</name>
    <dbReference type="NCBI Taxonomy" id="164912"/>
    <lineage>
        <taxon>Eukaryota</taxon>
        <taxon>Fungi</taxon>
        <taxon>Fungi incertae sedis</taxon>
        <taxon>Microsporidia</taxon>
        <taxon>Astathelohaniidae</taxon>
        <taxon>Astathelohania</taxon>
    </lineage>
</organism>
<dbReference type="EMBL" id="SBIQ01000134">
    <property type="protein sequence ID" value="KAF7683069.1"/>
    <property type="molecule type" value="Genomic_DNA"/>
</dbReference>
<sequence>MFFDLNINEFYNKDEIEFINQSEYTGICLNRKLSARDYIVKDPFNIPDIITKDVYTRIEIDVRKEDLSFFNIKRVPNYDIISIKASDEAVLRKACTEWYPDLITFDNGLKLKDGYIRDAMFKNVFFEITVSDALYNSKDRINWMRCVRNILKITKGRNVIISSGAVCGTEIKRPWELVKLLNCFGLSDDRGMNMIKDNPVRLLENCALKRYAYRGVVANNLDEGILKRNFILNKYLNK</sequence>
<evidence type="ECO:0000256" key="3">
    <source>
        <dbReference type="ARBA" id="ARBA00022694"/>
    </source>
</evidence>
<evidence type="ECO:0000256" key="2">
    <source>
        <dbReference type="ARBA" id="ARBA00007331"/>
    </source>
</evidence>